<accession>A0A6L8K7J3</accession>
<dbReference type="InterPro" id="IPR002201">
    <property type="entry name" value="Glyco_trans_9"/>
</dbReference>
<keyword evidence="5" id="KW-1185">Reference proteome</keyword>
<evidence type="ECO:0000256" key="2">
    <source>
        <dbReference type="ARBA" id="ARBA00022803"/>
    </source>
</evidence>
<dbReference type="SUPFAM" id="SSF48452">
    <property type="entry name" value="TPR-like"/>
    <property type="match status" value="1"/>
</dbReference>
<dbReference type="PROSITE" id="PS50293">
    <property type="entry name" value="TPR_REGION"/>
    <property type="match status" value="1"/>
</dbReference>
<dbReference type="SMART" id="SM00028">
    <property type="entry name" value="TPR"/>
    <property type="match status" value="5"/>
</dbReference>
<dbReference type="Gene3D" id="1.25.40.10">
    <property type="entry name" value="Tetratricopeptide repeat domain"/>
    <property type="match status" value="3"/>
</dbReference>
<feature type="repeat" description="TPR" evidence="3">
    <location>
        <begin position="107"/>
        <end position="140"/>
    </location>
</feature>
<dbReference type="RefSeq" id="WP_161006482.1">
    <property type="nucleotide sequence ID" value="NZ_WWCN01000005.1"/>
</dbReference>
<dbReference type="Gene3D" id="3.40.50.2000">
    <property type="entry name" value="Glycogen Phosphorylase B"/>
    <property type="match status" value="1"/>
</dbReference>
<dbReference type="PANTHER" id="PTHR44858:SF1">
    <property type="entry name" value="UDP-N-ACETYLGLUCOSAMINE--PEPTIDE N-ACETYLGLUCOSAMINYLTRANSFERASE SPINDLY-RELATED"/>
    <property type="match status" value="1"/>
</dbReference>
<comment type="caution">
    <text evidence="4">The sequence shown here is derived from an EMBL/GenBank/DDBJ whole genome shotgun (WGS) entry which is preliminary data.</text>
</comment>
<dbReference type="Pfam" id="PF01075">
    <property type="entry name" value="Glyco_transf_9"/>
    <property type="match status" value="1"/>
</dbReference>
<name>A0A6L8K7J3_9BURK</name>
<reference evidence="4 5" key="1">
    <citation type="submission" date="2019-12" db="EMBL/GenBank/DDBJ databases">
        <title>Novel species isolated from a subtropical stream in China.</title>
        <authorList>
            <person name="Lu H."/>
        </authorList>
    </citation>
    <scope>NUCLEOTIDE SEQUENCE [LARGE SCALE GENOMIC DNA]</scope>
    <source>
        <strain evidence="4 5">FT135W</strain>
    </source>
</reference>
<evidence type="ECO:0000256" key="1">
    <source>
        <dbReference type="ARBA" id="ARBA00022737"/>
    </source>
</evidence>
<dbReference type="InterPro" id="IPR011990">
    <property type="entry name" value="TPR-like_helical_dom_sf"/>
</dbReference>
<dbReference type="InterPro" id="IPR050498">
    <property type="entry name" value="Ycf3"/>
</dbReference>
<dbReference type="InterPro" id="IPR019734">
    <property type="entry name" value="TPR_rpt"/>
</dbReference>
<organism evidence="4 5">
    <name type="scientific">Duganella flavida</name>
    <dbReference type="NCBI Taxonomy" id="2692175"/>
    <lineage>
        <taxon>Bacteria</taxon>
        <taxon>Pseudomonadati</taxon>
        <taxon>Pseudomonadota</taxon>
        <taxon>Betaproteobacteria</taxon>
        <taxon>Burkholderiales</taxon>
        <taxon>Oxalobacteraceae</taxon>
        <taxon>Telluria group</taxon>
        <taxon>Duganella</taxon>
    </lineage>
</organism>
<dbReference type="Pfam" id="PF13424">
    <property type="entry name" value="TPR_12"/>
    <property type="match status" value="1"/>
</dbReference>
<dbReference type="Pfam" id="PF13432">
    <property type="entry name" value="TPR_16"/>
    <property type="match status" value="1"/>
</dbReference>
<gene>
    <name evidence="4" type="ORF">GTP46_10045</name>
</gene>
<proteinExistence type="predicted"/>
<dbReference type="Proteomes" id="UP000479335">
    <property type="component" value="Unassembled WGS sequence"/>
</dbReference>
<evidence type="ECO:0000256" key="3">
    <source>
        <dbReference type="PROSITE-ProRule" id="PRU00339"/>
    </source>
</evidence>
<feature type="repeat" description="TPR" evidence="3">
    <location>
        <begin position="39"/>
        <end position="72"/>
    </location>
</feature>
<dbReference type="SUPFAM" id="SSF53756">
    <property type="entry name" value="UDP-Glycosyltransferase/glycogen phosphorylase"/>
    <property type="match status" value="1"/>
</dbReference>
<keyword evidence="2 3" id="KW-0802">TPR repeat</keyword>
<dbReference type="AlphaFoldDB" id="A0A6L8K7J3"/>
<keyword evidence="1" id="KW-0677">Repeat</keyword>
<dbReference type="Pfam" id="PF13181">
    <property type="entry name" value="TPR_8"/>
    <property type="match status" value="1"/>
</dbReference>
<evidence type="ECO:0000313" key="4">
    <source>
        <dbReference type="EMBL" id="MYM22985.1"/>
    </source>
</evidence>
<dbReference type="EMBL" id="WWCN01000005">
    <property type="protein sequence ID" value="MYM22985.1"/>
    <property type="molecule type" value="Genomic_DNA"/>
</dbReference>
<dbReference type="PROSITE" id="PS50005">
    <property type="entry name" value="TPR"/>
    <property type="match status" value="3"/>
</dbReference>
<protein>
    <submittedName>
        <fullName evidence="4">Tetratricopeptide repeat protein</fullName>
    </submittedName>
</protein>
<evidence type="ECO:0000313" key="5">
    <source>
        <dbReference type="Proteomes" id="UP000479335"/>
    </source>
</evidence>
<dbReference type="PANTHER" id="PTHR44858">
    <property type="entry name" value="TETRATRICOPEPTIDE REPEAT PROTEIN 6"/>
    <property type="match status" value="1"/>
</dbReference>
<feature type="repeat" description="TPR" evidence="3">
    <location>
        <begin position="141"/>
        <end position="174"/>
    </location>
</feature>
<dbReference type="GO" id="GO:0016757">
    <property type="term" value="F:glycosyltransferase activity"/>
    <property type="evidence" value="ECO:0007669"/>
    <property type="project" value="InterPro"/>
</dbReference>
<sequence length="495" mass="54892">MTPALAASLKQAAQWRAQGQTQQALALCSALLDTQPELAEAWFEQGLLLDKLRQTEAAMASYDRVIALRPDFIPAYLNRGNALNTLRRPEQALATYLHALRLKANALPLLVNIGATLQKLGRYQEALHAYQHVLQLRPDHADALSNRGNIEFMLQRYSQALDSYAQAQAYHPMHVGANFNESLCQLLLGNFGPGWQKYEWRWHTRQLAHGKRHIQAPLWLGYGDLRGKTILLHAEQGFGDTIQFCRYVSWVASLGAQVLLEVQAPLRSLMAQLPGVRAIYVRGEALPKVDCHCPLMSLPLAHRTRLATIPPLPAGLRPTPQQLADWTQRLGAKSLPRIGLVCSGSTGHVDDRNRSIPLVQMAQALAGPVQLFCVQKELRQDDAARIAAGDIGFFGPQLGDFSDTAALLLHMDLVITVDTAVAHLAATLGKPVWILLPFVPDWRWLLQRSDSPWYPSVRLFRQSAPGDWLGPLREVAVEFHKSWQADAAAAPPVAD</sequence>